<evidence type="ECO:0000313" key="3">
    <source>
        <dbReference type="Proteomes" id="UP001174909"/>
    </source>
</evidence>
<sequence>MTHFCTTAVLPKCANSDGKKQTAYFFITFYNLNTCLTKVDEVIENKHLVDNYEKTQTPFRFKKLTNDPAVDIDVRQPNHGSIGVVGKTKVYRSEVDFFVRKRTLPEDLQVAEHRDFYPPRFQIFLAPSPKDPTLRGGRIKLKGARSDLQYDIYLDPPPSSIIPNDACVPENYPLGIDNLQEVRSQLINVAVKWKFIGLQLGLKADQLDRIYADNNDVESRLNGMLKDWLRRAYDTRVCGEPSWQKLSEGVGCRAGGNNPALARDILHLQTV</sequence>
<dbReference type="Gene3D" id="1.10.533.10">
    <property type="entry name" value="Death Domain, Fas"/>
    <property type="match status" value="1"/>
</dbReference>
<feature type="domain" description="Death" evidence="1">
    <location>
        <begin position="192"/>
        <end position="231"/>
    </location>
</feature>
<dbReference type="EMBL" id="CASHTH010000444">
    <property type="protein sequence ID" value="CAI8001528.1"/>
    <property type="molecule type" value="Genomic_DNA"/>
</dbReference>
<comment type="caution">
    <text evidence="2">The sequence shown here is derived from an EMBL/GenBank/DDBJ whole genome shotgun (WGS) entry which is preliminary data.</text>
</comment>
<dbReference type="GO" id="GO:0007165">
    <property type="term" value="P:signal transduction"/>
    <property type="evidence" value="ECO:0007669"/>
    <property type="project" value="InterPro"/>
</dbReference>
<name>A0AA35R2C7_GEOBA</name>
<dbReference type="Proteomes" id="UP001174909">
    <property type="component" value="Unassembled WGS sequence"/>
</dbReference>
<dbReference type="InterPro" id="IPR000488">
    <property type="entry name" value="Death_dom"/>
</dbReference>
<gene>
    <name evidence="2" type="ORF">GBAR_LOCUS3209</name>
</gene>
<evidence type="ECO:0000259" key="1">
    <source>
        <dbReference type="PROSITE" id="PS50017"/>
    </source>
</evidence>
<dbReference type="PROSITE" id="PS50017">
    <property type="entry name" value="DEATH_DOMAIN"/>
    <property type="match status" value="1"/>
</dbReference>
<dbReference type="CDD" id="cd01670">
    <property type="entry name" value="Death"/>
    <property type="match status" value="1"/>
</dbReference>
<dbReference type="AlphaFoldDB" id="A0AA35R2C7"/>
<organism evidence="2 3">
    <name type="scientific">Geodia barretti</name>
    <name type="common">Barrett's horny sponge</name>
    <dbReference type="NCBI Taxonomy" id="519541"/>
    <lineage>
        <taxon>Eukaryota</taxon>
        <taxon>Metazoa</taxon>
        <taxon>Porifera</taxon>
        <taxon>Demospongiae</taxon>
        <taxon>Heteroscleromorpha</taxon>
        <taxon>Tetractinellida</taxon>
        <taxon>Astrophorina</taxon>
        <taxon>Geodiidae</taxon>
        <taxon>Geodia</taxon>
    </lineage>
</organism>
<reference evidence="2" key="1">
    <citation type="submission" date="2023-03" db="EMBL/GenBank/DDBJ databases">
        <authorList>
            <person name="Steffen K."/>
            <person name="Cardenas P."/>
        </authorList>
    </citation>
    <scope>NUCLEOTIDE SEQUENCE</scope>
</reference>
<dbReference type="SUPFAM" id="SSF47986">
    <property type="entry name" value="DEATH domain"/>
    <property type="match status" value="1"/>
</dbReference>
<proteinExistence type="predicted"/>
<dbReference type="InterPro" id="IPR011029">
    <property type="entry name" value="DEATH-like_dom_sf"/>
</dbReference>
<protein>
    <recommendedName>
        <fullName evidence="1">Death domain-containing protein</fullName>
    </recommendedName>
</protein>
<keyword evidence="3" id="KW-1185">Reference proteome</keyword>
<evidence type="ECO:0000313" key="2">
    <source>
        <dbReference type="EMBL" id="CAI8001528.1"/>
    </source>
</evidence>
<accession>A0AA35R2C7</accession>